<sequence>MSRRNAPAPPALRALQLPELTDGDADTLLAHGTYEALRFTGDDLTGVDLTAMGLTDCSFEHLNTIELELTSARLTDSQLTRLDIPTVSATYATLRHVALEDSRLGVLQCIEGAWDTVEIRNAKLGYVNLRGATVRDVQFTDCVVEELDLTGAAVDRLCFTGTELGVLDVTGATLHDVDLRAVDLPDITGLAHLRGVAINHLQLQLLAPALAEHLGLYVED</sequence>
<dbReference type="InterPro" id="IPR051082">
    <property type="entry name" value="Pentapeptide-BTB/POZ_domain"/>
</dbReference>
<dbReference type="RefSeq" id="WP_188538660.1">
    <property type="nucleotide sequence ID" value="NZ_BMEQ01000019.1"/>
</dbReference>
<dbReference type="AlphaFoldDB" id="A0A917LXZ3"/>
<dbReference type="EMBL" id="BMEQ01000019">
    <property type="protein sequence ID" value="GGG64488.1"/>
    <property type="molecule type" value="Genomic_DNA"/>
</dbReference>
<evidence type="ECO:0008006" key="3">
    <source>
        <dbReference type="Google" id="ProtNLM"/>
    </source>
</evidence>
<dbReference type="Gene3D" id="2.160.20.80">
    <property type="entry name" value="E3 ubiquitin-protein ligase SopA"/>
    <property type="match status" value="1"/>
</dbReference>
<reference evidence="1" key="2">
    <citation type="submission" date="2020-09" db="EMBL/GenBank/DDBJ databases">
        <authorList>
            <person name="Sun Q."/>
            <person name="Zhou Y."/>
        </authorList>
    </citation>
    <scope>NUCLEOTIDE SEQUENCE</scope>
    <source>
        <strain evidence="1">CGMCC 1.12187</strain>
    </source>
</reference>
<name>A0A917LXZ3_9MICC</name>
<comment type="caution">
    <text evidence="1">The sequence shown here is derived from an EMBL/GenBank/DDBJ whole genome shotgun (WGS) entry which is preliminary data.</text>
</comment>
<protein>
    <recommendedName>
        <fullName evidence="3">Pentapeptide repeat-containing protein</fullName>
    </recommendedName>
</protein>
<keyword evidence="2" id="KW-1185">Reference proteome</keyword>
<evidence type="ECO:0000313" key="1">
    <source>
        <dbReference type="EMBL" id="GGG64488.1"/>
    </source>
</evidence>
<gene>
    <name evidence="1" type="ORF">GCM10011374_30140</name>
</gene>
<reference evidence="1" key="1">
    <citation type="journal article" date="2014" name="Int. J. Syst. Evol. Microbiol.">
        <title>Complete genome sequence of Corynebacterium casei LMG S-19264T (=DSM 44701T), isolated from a smear-ripened cheese.</title>
        <authorList>
            <consortium name="US DOE Joint Genome Institute (JGI-PGF)"/>
            <person name="Walter F."/>
            <person name="Albersmeier A."/>
            <person name="Kalinowski J."/>
            <person name="Ruckert C."/>
        </authorList>
    </citation>
    <scope>NUCLEOTIDE SEQUENCE</scope>
    <source>
        <strain evidence="1">CGMCC 1.12187</strain>
    </source>
</reference>
<evidence type="ECO:0000313" key="2">
    <source>
        <dbReference type="Proteomes" id="UP000638848"/>
    </source>
</evidence>
<dbReference type="PANTHER" id="PTHR14136:SF17">
    <property type="entry name" value="BTB_POZ DOMAIN-CONTAINING PROTEIN KCTD9"/>
    <property type="match status" value="1"/>
</dbReference>
<dbReference type="PANTHER" id="PTHR14136">
    <property type="entry name" value="BTB_POZ DOMAIN-CONTAINING PROTEIN KCTD9"/>
    <property type="match status" value="1"/>
</dbReference>
<proteinExistence type="predicted"/>
<accession>A0A917LXZ3</accession>
<organism evidence="1 2">
    <name type="scientific">Kocuria dechangensis</name>
    <dbReference type="NCBI Taxonomy" id="1176249"/>
    <lineage>
        <taxon>Bacteria</taxon>
        <taxon>Bacillati</taxon>
        <taxon>Actinomycetota</taxon>
        <taxon>Actinomycetes</taxon>
        <taxon>Micrococcales</taxon>
        <taxon>Micrococcaceae</taxon>
        <taxon>Kocuria</taxon>
    </lineage>
</organism>
<dbReference type="SUPFAM" id="SSF141571">
    <property type="entry name" value="Pentapeptide repeat-like"/>
    <property type="match status" value="1"/>
</dbReference>
<dbReference type="Proteomes" id="UP000638848">
    <property type="component" value="Unassembled WGS sequence"/>
</dbReference>